<gene>
    <name evidence="1" type="ORF">SAMN04488137_2227</name>
</gene>
<dbReference type="OrthoDB" id="2885586at2"/>
<accession>A0A1G9WKA5</accession>
<dbReference type="EMBL" id="FNHW01000001">
    <property type="protein sequence ID" value="SDM84899.1"/>
    <property type="molecule type" value="Genomic_DNA"/>
</dbReference>
<dbReference type="RefSeq" id="WP_090234546.1">
    <property type="nucleotide sequence ID" value="NZ_FNHW01000001.1"/>
</dbReference>
<name>A0A1G9WKA5_9BACL</name>
<sequence>MEKKLKQLVLLLKKHEGKNFDVNLQYERESNTGFGFMHTVKKGIVQVVNSNIVMVSEPQTANYFILPVVGIKSVLDESQGKYDIAITVKYLNSYRLFIQILEPY</sequence>
<dbReference type="Proteomes" id="UP000199544">
    <property type="component" value="Unassembled WGS sequence"/>
</dbReference>
<keyword evidence="2" id="KW-1185">Reference proteome</keyword>
<dbReference type="AlphaFoldDB" id="A0A1G9WKA5"/>
<proteinExistence type="predicted"/>
<evidence type="ECO:0000313" key="2">
    <source>
        <dbReference type="Proteomes" id="UP000199544"/>
    </source>
</evidence>
<organism evidence="1 2">
    <name type="scientific">Fictibacillus solisalsi</name>
    <dbReference type="NCBI Taxonomy" id="459525"/>
    <lineage>
        <taxon>Bacteria</taxon>
        <taxon>Bacillati</taxon>
        <taxon>Bacillota</taxon>
        <taxon>Bacilli</taxon>
        <taxon>Bacillales</taxon>
        <taxon>Fictibacillaceae</taxon>
        <taxon>Fictibacillus</taxon>
    </lineage>
</organism>
<protein>
    <submittedName>
        <fullName evidence="1">Uncharacterized protein</fullName>
    </submittedName>
</protein>
<reference evidence="2" key="1">
    <citation type="submission" date="2016-10" db="EMBL/GenBank/DDBJ databases">
        <authorList>
            <person name="Varghese N."/>
            <person name="Submissions S."/>
        </authorList>
    </citation>
    <scope>NUCLEOTIDE SEQUENCE [LARGE SCALE GENOMIC DNA]</scope>
    <source>
        <strain evidence="2">CGMCC 1.6854</strain>
    </source>
</reference>
<dbReference type="STRING" id="459525.SAMN04488137_2227"/>
<evidence type="ECO:0000313" key="1">
    <source>
        <dbReference type="EMBL" id="SDM84899.1"/>
    </source>
</evidence>